<name>A0A5N6TLW9_ASPAV</name>
<dbReference type="AlphaFoldDB" id="A0A5N6TLW9"/>
<dbReference type="GO" id="GO:0003700">
    <property type="term" value="F:DNA-binding transcription factor activity"/>
    <property type="evidence" value="ECO:0007669"/>
    <property type="project" value="TreeGrafter"/>
</dbReference>
<comment type="subcellular location">
    <subcellularLocation>
        <location evidence="1">Nucleus</location>
    </subcellularLocation>
</comment>
<dbReference type="Proteomes" id="UP000325780">
    <property type="component" value="Unassembled WGS sequence"/>
</dbReference>
<evidence type="ECO:0000313" key="4">
    <source>
        <dbReference type="Proteomes" id="UP000325780"/>
    </source>
</evidence>
<dbReference type="GO" id="GO:0005634">
    <property type="term" value="C:nucleus"/>
    <property type="evidence" value="ECO:0007669"/>
    <property type="project" value="UniProtKB-SubCell"/>
</dbReference>
<keyword evidence="2" id="KW-0539">Nucleus</keyword>
<dbReference type="GO" id="GO:0000976">
    <property type="term" value="F:transcription cis-regulatory region binding"/>
    <property type="evidence" value="ECO:0007669"/>
    <property type="project" value="TreeGrafter"/>
</dbReference>
<evidence type="ECO:0000256" key="1">
    <source>
        <dbReference type="ARBA" id="ARBA00004123"/>
    </source>
</evidence>
<dbReference type="Pfam" id="PF11951">
    <property type="entry name" value="Fungal_trans_2"/>
    <property type="match status" value="1"/>
</dbReference>
<organism evidence="3 4">
    <name type="scientific">Aspergillus avenaceus</name>
    <dbReference type="NCBI Taxonomy" id="36643"/>
    <lineage>
        <taxon>Eukaryota</taxon>
        <taxon>Fungi</taxon>
        <taxon>Dikarya</taxon>
        <taxon>Ascomycota</taxon>
        <taxon>Pezizomycotina</taxon>
        <taxon>Eurotiomycetes</taxon>
        <taxon>Eurotiomycetidae</taxon>
        <taxon>Eurotiales</taxon>
        <taxon>Aspergillaceae</taxon>
        <taxon>Aspergillus</taxon>
        <taxon>Aspergillus subgen. Circumdati</taxon>
    </lineage>
</organism>
<gene>
    <name evidence="3" type="ORF">BDV25DRAFT_142847</name>
</gene>
<dbReference type="InterPro" id="IPR021858">
    <property type="entry name" value="Fun_TF"/>
</dbReference>
<accession>A0A5N6TLW9</accession>
<dbReference type="PANTHER" id="PTHR37534:SF49">
    <property type="entry name" value="LYSINE BIOSYNTHESIS REGULATORY PROTEIN LYS14"/>
    <property type="match status" value="1"/>
</dbReference>
<evidence type="ECO:0000256" key="2">
    <source>
        <dbReference type="ARBA" id="ARBA00023242"/>
    </source>
</evidence>
<reference evidence="3 4" key="1">
    <citation type="submission" date="2019-04" db="EMBL/GenBank/DDBJ databases">
        <title>Friends and foes A comparative genomics study of 23 Aspergillus species from section Flavi.</title>
        <authorList>
            <consortium name="DOE Joint Genome Institute"/>
            <person name="Kjaerbolling I."/>
            <person name="Vesth T."/>
            <person name="Frisvad J.C."/>
            <person name="Nybo J.L."/>
            <person name="Theobald S."/>
            <person name="Kildgaard S."/>
            <person name="Isbrandt T."/>
            <person name="Kuo A."/>
            <person name="Sato A."/>
            <person name="Lyhne E.K."/>
            <person name="Kogle M.E."/>
            <person name="Wiebenga A."/>
            <person name="Kun R.S."/>
            <person name="Lubbers R.J."/>
            <person name="Makela M.R."/>
            <person name="Barry K."/>
            <person name="Chovatia M."/>
            <person name="Clum A."/>
            <person name="Daum C."/>
            <person name="Haridas S."/>
            <person name="He G."/>
            <person name="LaButti K."/>
            <person name="Lipzen A."/>
            <person name="Mondo S."/>
            <person name="Riley R."/>
            <person name="Salamov A."/>
            <person name="Simmons B.A."/>
            <person name="Magnuson J.K."/>
            <person name="Henrissat B."/>
            <person name="Mortensen U.H."/>
            <person name="Larsen T.O."/>
            <person name="Devries R.P."/>
            <person name="Grigoriev I.V."/>
            <person name="Machida M."/>
            <person name="Baker S.E."/>
            <person name="Andersen M.R."/>
        </authorList>
    </citation>
    <scope>NUCLEOTIDE SEQUENCE [LARGE SCALE GENOMIC DNA]</scope>
    <source>
        <strain evidence="3 4">IBT 18842</strain>
    </source>
</reference>
<sequence length="538" mass="61497">MRDLDLYFEFERSWVQGRIQPDLDDFDSDVSGKDWQMSLTTVRPSSGPAVFQATDHDPVLLSYYETIICSSSTLLDNVKHNPYRHVILPMTMHSKGLYHATLAVSAQTLRLSDPKYRTAALNHGQKAIQALIQILNQGIDSDIEELLGLALMLCWYEITDRCRPSWVTHLNGIRAISARCRESSTKDSNIRQFFNRYFAFHLVLARTAFRVEGDFPSSTDIISSSPRTHTHLVTKTYEPILSSVSSHQNQSTLDNSSSKLECPEPLTAALPPVLGPTASSEDLDEVDPYMGFSNSLLILINDIADLAWQPTPKYMDYHTPSFKDKAIQLKLSLEALRQKTPKQLEPCLEGRAMRDCTERDYATECMIIAEINRYGALLFLHETCSNRSRIEGSHNQSETFEDDDQATLRLRLPDEDRSNYIHGILDLLERNLSWIIHTAVLPLWPLFLAGCCARTEEDRIRVMDIFDASEELKRFGNIKPAREVVEMVWRQHDLSVQDDRKRRKAAAVYRSPVQDTYSERFVWERATTLMGGWKLSLT</sequence>
<evidence type="ECO:0000313" key="3">
    <source>
        <dbReference type="EMBL" id="KAE8147346.1"/>
    </source>
</evidence>
<dbReference type="EMBL" id="ML742212">
    <property type="protein sequence ID" value="KAE8147346.1"/>
    <property type="molecule type" value="Genomic_DNA"/>
</dbReference>
<dbReference type="GO" id="GO:0045944">
    <property type="term" value="P:positive regulation of transcription by RNA polymerase II"/>
    <property type="evidence" value="ECO:0007669"/>
    <property type="project" value="TreeGrafter"/>
</dbReference>
<dbReference type="PANTHER" id="PTHR37534">
    <property type="entry name" value="TRANSCRIPTIONAL ACTIVATOR PROTEIN UGA3"/>
    <property type="match status" value="1"/>
</dbReference>
<proteinExistence type="predicted"/>
<protein>
    <submittedName>
        <fullName evidence="3">Fungal-specific transcription factor domain-containing protein</fullName>
    </submittedName>
</protein>
<keyword evidence="4" id="KW-1185">Reference proteome</keyword>
<dbReference type="OrthoDB" id="3477330at2759"/>